<sequence length="627" mass="72191">MPSTPGLACMRLYRKFAVLLTVSLLITAGLPATAVSETVIIQNVELLRRGKQISVRLLTSSPPDYQITENLAAQTLVVKFKNARADFADGRMERLFNDLQLSGIRFSEFDGEIWAQFKLEEKDLTYSVSALTKNSGVQIDFRPAFEIKPLPDPPEDAVYQLSSLKFDSGNKSFTRLIFDFSKPEKFSTSSLVPEDKGPPRIFLLEDSLQTQLTIRLPNTLPKKELEKLEFKGKRLELAALKAELNQTFIELNLKVKDIKVERHFVSAPTRWMLDIQGTPIREKIVEEVQEGEKLSAEKLAEIEEEKKERRKRAAKINPEYRLGETAFRDRLYDKAVAHFRKAYAIGKENTAEEFGDPLHPQAAKALFRIGDTIYTMLERRIGDNYHQAIEAYKTAIRITKDAQNTAVKNGENFEPVSLLPHANFRIGRAYQKMKFHHEAAVYYNILQEHYPNTLEAMEASFWKGMSRVDQRQWETAITDFQEYLRSAPKPKFYAVTHYKMAQAYYRLKRYITAREFFDIARSADGQYAGNDPTLMFHMGETYYENAEYVTAREIFKELLRKYPNADFSKLVAIRLGDFLRDEGKEDEAIQAYQNAISSYSREIALVGKLRIANIQAKRPYSDEYLEA</sequence>
<dbReference type="Pfam" id="PF13432">
    <property type="entry name" value="TPR_16"/>
    <property type="match status" value="1"/>
</dbReference>
<dbReference type="EMBL" id="UINC01006339">
    <property type="protein sequence ID" value="SVA26941.1"/>
    <property type="molecule type" value="Genomic_DNA"/>
</dbReference>
<dbReference type="Gene3D" id="1.25.40.10">
    <property type="entry name" value="Tetratricopeptide repeat domain"/>
    <property type="match status" value="3"/>
</dbReference>
<reference evidence="1" key="1">
    <citation type="submission" date="2018-05" db="EMBL/GenBank/DDBJ databases">
        <authorList>
            <person name="Lanie J.A."/>
            <person name="Ng W.-L."/>
            <person name="Kazmierczak K.M."/>
            <person name="Andrzejewski T.M."/>
            <person name="Davidsen T.M."/>
            <person name="Wayne K.J."/>
            <person name="Tettelin H."/>
            <person name="Glass J.I."/>
            <person name="Rusch D."/>
            <person name="Podicherti R."/>
            <person name="Tsui H.-C.T."/>
            <person name="Winkler M.E."/>
        </authorList>
    </citation>
    <scope>NUCLEOTIDE SEQUENCE</scope>
</reference>
<dbReference type="Pfam" id="PF13181">
    <property type="entry name" value="TPR_8"/>
    <property type="match status" value="1"/>
</dbReference>
<evidence type="ECO:0000313" key="1">
    <source>
        <dbReference type="EMBL" id="SVA26941.1"/>
    </source>
</evidence>
<proteinExistence type="predicted"/>
<accession>A0A381UGT5</accession>
<dbReference type="InterPro" id="IPR011990">
    <property type="entry name" value="TPR-like_helical_dom_sf"/>
</dbReference>
<dbReference type="PROSITE" id="PS50005">
    <property type="entry name" value="TPR"/>
    <property type="match status" value="1"/>
</dbReference>
<name>A0A381UGT5_9ZZZZ</name>
<organism evidence="1">
    <name type="scientific">marine metagenome</name>
    <dbReference type="NCBI Taxonomy" id="408172"/>
    <lineage>
        <taxon>unclassified sequences</taxon>
        <taxon>metagenomes</taxon>
        <taxon>ecological metagenomes</taxon>
    </lineage>
</organism>
<dbReference type="PANTHER" id="PTHR12558:SF44">
    <property type="entry name" value="TETRATRICOPEPTIDE REPEAT-CONTAINING PROTEIN"/>
    <property type="match status" value="1"/>
</dbReference>
<dbReference type="SMART" id="SM00028">
    <property type="entry name" value="TPR"/>
    <property type="match status" value="6"/>
</dbReference>
<dbReference type="PANTHER" id="PTHR12558">
    <property type="entry name" value="CELL DIVISION CYCLE 16,23,27"/>
    <property type="match status" value="1"/>
</dbReference>
<protein>
    <recommendedName>
        <fullName evidence="2">Outer membrane lipoprotein BamD-like domain-containing protein</fullName>
    </recommendedName>
</protein>
<evidence type="ECO:0008006" key="2">
    <source>
        <dbReference type="Google" id="ProtNLM"/>
    </source>
</evidence>
<dbReference type="AlphaFoldDB" id="A0A381UGT5"/>
<dbReference type="SUPFAM" id="SSF48452">
    <property type="entry name" value="TPR-like"/>
    <property type="match status" value="2"/>
</dbReference>
<gene>
    <name evidence="1" type="ORF">METZ01_LOCUS79795</name>
</gene>
<dbReference type="Pfam" id="PF13174">
    <property type="entry name" value="TPR_6"/>
    <property type="match status" value="1"/>
</dbReference>
<dbReference type="InterPro" id="IPR019734">
    <property type="entry name" value="TPR_rpt"/>
</dbReference>
<dbReference type="GO" id="GO:0051301">
    <property type="term" value="P:cell division"/>
    <property type="evidence" value="ECO:0007669"/>
    <property type="project" value="TreeGrafter"/>
</dbReference>
<feature type="non-terminal residue" evidence="1">
    <location>
        <position position="627"/>
    </location>
</feature>